<keyword evidence="3 8" id="KW-0436">Ligase</keyword>
<dbReference type="Gene3D" id="3.40.50.620">
    <property type="entry name" value="HUPs"/>
    <property type="match status" value="1"/>
</dbReference>
<dbReference type="GO" id="GO:0005829">
    <property type="term" value="C:cytosol"/>
    <property type="evidence" value="ECO:0007669"/>
    <property type="project" value="TreeGrafter"/>
</dbReference>
<evidence type="ECO:0000256" key="7">
    <source>
        <dbReference type="ARBA" id="ARBA00048258"/>
    </source>
</evidence>
<feature type="binding site" evidence="8">
    <location>
        <begin position="151"/>
        <end position="154"/>
    </location>
    <ligand>
        <name>ATP</name>
        <dbReference type="ChEBI" id="CHEBI:30616"/>
    </ligand>
</feature>
<dbReference type="PANTHER" id="PTHR21299:SF1">
    <property type="entry name" value="PANTOATE--BETA-ALANINE LIGASE"/>
    <property type="match status" value="1"/>
</dbReference>
<evidence type="ECO:0000256" key="8">
    <source>
        <dbReference type="HAMAP-Rule" id="MF_00158"/>
    </source>
</evidence>
<keyword evidence="8" id="KW-0963">Cytoplasm</keyword>
<keyword evidence="6 8" id="KW-0067">ATP-binding</keyword>
<evidence type="ECO:0000256" key="6">
    <source>
        <dbReference type="ARBA" id="ARBA00022840"/>
    </source>
</evidence>
<evidence type="ECO:0000256" key="4">
    <source>
        <dbReference type="ARBA" id="ARBA00022655"/>
    </source>
</evidence>
<sequence>MVTSVSAMQRLAKSWQRKGVRVGFVPTMGYLHAGHLSLVKRARQIVGKQGVVVVSIYVNPTQFAPTEDLSRYPRDLDGDKKLCREAGVDIIFVPASKEMYPPEGGGFSTYVVEENLSKSMEGESRPTHFRGVTTVVAKLFNIVLPEVAVFGAKDFQQAAVVQQMVHDLNFPLKIVVVPTHREPDGLAMSSRNKYLSLEERPQALALSRAIQQAQRLVHHSKRPIAAEKLQTTLAKLISEHPAARIDYIAFFDPQTLRPLEKVSRGVQMALAVFIGKTRLIDNAKL</sequence>
<dbReference type="SUPFAM" id="SSF52374">
    <property type="entry name" value="Nucleotidylyl transferase"/>
    <property type="match status" value="1"/>
</dbReference>
<dbReference type="NCBIfam" id="TIGR00018">
    <property type="entry name" value="panC"/>
    <property type="match status" value="1"/>
</dbReference>
<comment type="similarity">
    <text evidence="2 8">Belongs to the pantothenate synthetase family.</text>
</comment>
<dbReference type="GO" id="GO:0015940">
    <property type="term" value="P:pantothenate biosynthetic process"/>
    <property type="evidence" value="ECO:0007669"/>
    <property type="project" value="UniProtKB-UniRule"/>
</dbReference>
<comment type="caution">
    <text evidence="8">Lacks conserved residue(s) required for the propagation of feature annotation.</text>
</comment>
<dbReference type="InterPro" id="IPR003721">
    <property type="entry name" value="Pantoate_ligase"/>
</dbReference>
<dbReference type="GO" id="GO:0005524">
    <property type="term" value="F:ATP binding"/>
    <property type="evidence" value="ECO:0007669"/>
    <property type="project" value="UniProtKB-KW"/>
</dbReference>
<dbReference type="HAMAP" id="MF_00158">
    <property type="entry name" value="PanC"/>
    <property type="match status" value="1"/>
</dbReference>
<dbReference type="Pfam" id="PF02569">
    <property type="entry name" value="Pantoate_ligase"/>
    <property type="match status" value="1"/>
</dbReference>
<keyword evidence="5 8" id="KW-0547">Nucleotide-binding</keyword>
<comment type="caution">
    <text evidence="9">The sequence shown here is derived from an EMBL/GenBank/DDBJ whole genome shotgun (WGS) entry which is preliminary data.</text>
</comment>
<dbReference type="EC" id="6.3.2.1" evidence="8"/>
<gene>
    <name evidence="8" type="primary">panC</name>
    <name evidence="9" type="ORF">Cflav_PD1625</name>
</gene>
<evidence type="ECO:0000256" key="1">
    <source>
        <dbReference type="ARBA" id="ARBA00004990"/>
    </source>
</evidence>
<dbReference type="GO" id="GO:0004592">
    <property type="term" value="F:pantoate-beta-alanine ligase activity"/>
    <property type="evidence" value="ECO:0007669"/>
    <property type="project" value="UniProtKB-UniRule"/>
</dbReference>
<evidence type="ECO:0000256" key="5">
    <source>
        <dbReference type="ARBA" id="ARBA00022741"/>
    </source>
</evidence>
<dbReference type="PANTHER" id="PTHR21299">
    <property type="entry name" value="CYTIDYLATE KINASE/PANTOATE-BETA-ALANINE LIGASE"/>
    <property type="match status" value="1"/>
</dbReference>
<accession>B9XM05</accession>
<dbReference type="Gene3D" id="3.30.1300.10">
    <property type="entry name" value="Pantoate-beta-alanine ligase, C-terminal domain"/>
    <property type="match status" value="1"/>
</dbReference>
<comment type="miscellaneous">
    <text evidence="8">The reaction proceeds by a bi uni uni bi ping pong mechanism.</text>
</comment>
<comment type="catalytic activity">
    <reaction evidence="7 8">
        <text>(R)-pantoate + beta-alanine + ATP = (R)-pantothenate + AMP + diphosphate + H(+)</text>
        <dbReference type="Rhea" id="RHEA:10912"/>
        <dbReference type="ChEBI" id="CHEBI:15378"/>
        <dbReference type="ChEBI" id="CHEBI:15980"/>
        <dbReference type="ChEBI" id="CHEBI:29032"/>
        <dbReference type="ChEBI" id="CHEBI:30616"/>
        <dbReference type="ChEBI" id="CHEBI:33019"/>
        <dbReference type="ChEBI" id="CHEBI:57966"/>
        <dbReference type="ChEBI" id="CHEBI:456215"/>
        <dbReference type="EC" id="6.3.2.1"/>
    </reaction>
</comment>
<protein>
    <recommendedName>
        <fullName evidence="8">Pantothenate synthetase</fullName>
        <shortName evidence="8">PS</shortName>
        <ecNumber evidence="8">6.3.2.1</ecNumber>
    </recommendedName>
    <alternativeName>
        <fullName evidence="8">Pantoate--beta-alanine ligase</fullName>
    </alternativeName>
    <alternativeName>
        <fullName evidence="8">Pantoate-activating enzyme</fullName>
    </alternativeName>
</protein>
<evidence type="ECO:0000256" key="3">
    <source>
        <dbReference type="ARBA" id="ARBA00022598"/>
    </source>
</evidence>
<dbReference type="NCBIfam" id="TIGR00125">
    <property type="entry name" value="cyt_tran_rel"/>
    <property type="match status" value="1"/>
</dbReference>
<evidence type="ECO:0000313" key="10">
    <source>
        <dbReference type="Proteomes" id="UP000003688"/>
    </source>
</evidence>
<comment type="pathway">
    <text evidence="1 8">Cofactor biosynthesis; (R)-pantothenate biosynthesis; (R)-pantothenate from (R)-pantoate and beta-alanine: step 1/1.</text>
</comment>
<dbReference type="STRING" id="320771.Cflav_PD1625"/>
<dbReference type="CDD" id="cd00560">
    <property type="entry name" value="PanC"/>
    <property type="match status" value="1"/>
</dbReference>
<dbReference type="InterPro" id="IPR014729">
    <property type="entry name" value="Rossmann-like_a/b/a_fold"/>
</dbReference>
<feature type="binding site" evidence="8">
    <location>
        <position position="157"/>
    </location>
    <ligand>
        <name>(R)-pantoate</name>
        <dbReference type="ChEBI" id="CHEBI:15980"/>
    </ligand>
</feature>
<dbReference type="UniPathway" id="UPA00028">
    <property type="reaction ID" value="UER00005"/>
</dbReference>
<dbReference type="FunFam" id="3.40.50.620:FF:000013">
    <property type="entry name" value="Pantothenate synthetase"/>
    <property type="match status" value="1"/>
</dbReference>
<keyword evidence="10" id="KW-1185">Reference proteome</keyword>
<proteinExistence type="inferred from homology"/>
<dbReference type="InterPro" id="IPR042176">
    <property type="entry name" value="Pantoate_ligase_C"/>
</dbReference>
<dbReference type="Proteomes" id="UP000003688">
    <property type="component" value="Unassembled WGS sequence"/>
</dbReference>
<evidence type="ECO:0000256" key="2">
    <source>
        <dbReference type="ARBA" id="ARBA00009256"/>
    </source>
</evidence>
<dbReference type="EMBL" id="ABOX02000032">
    <property type="protein sequence ID" value="EEF59133.1"/>
    <property type="molecule type" value="Genomic_DNA"/>
</dbReference>
<feature type="binding site" evidence="8">
    <location>
        <begin position="28"/>
        <end position="35"/>
    </location>
    <ligand>
        <name>ATP</name>
        <dbReference type="ChEBI" id="CHEBI:30616"/>
    </ligand>
</feature>
<comment type="subcellular location">
    <subcellularLocation>
        <location evidence="8">Cytoplasm</location>
    </subcellularLocation>
</comment>
<evidence type="ECO:0000313" key="9">
    <source>
        <dbReference type="EMBL" id="EEF59133.1"/>
    </source>
</evidence>
<reference evidence="9 10" key="1">
    <citation type="journal article" date="2011" name="J. Bacteriol.">
        <title>Genome sequence of 'Pedosphaera parvula' Ellin514, an aerobic Verrucomicrobial isolate from pasture soil.</title>
        <authorList>
            <person name="Kant R."/>
            <person name="van Passel M.W."/>
            <person name="Sangwan P."/>
            <person name="Palva A."/>
            <person name="Lucas S."/>
            <person name="Copeland A."/>
            <person name="Lapidus A."/>
            <person name="Glavina Del Rio T."/>
            <person name="Dalin E."/>
            <person name="Tice H."/>
            <person name="Bruce D."/>
            <person name="Goodwin L."/>
            <person name="Pitluck S."/>
            <person name="Chertkov O."/>
            <person name="Larimer F.W."/>
            <person name="Land M.L."/>
            <person name="Hauser L."/>
            <person name="Brettin T.S."/>
            <person name="Detter J.C."/>
            <person name="Han S."/>
            <person name="de Vos W.M."/>
            <person name="Janssen P.H."/>
            <person name="Smidt H."/>
        </authorList>
    </citation>
    <scope>NUCLEOTIDE SEQUENCE [LARGE SCALE GENOMIC DNA]</scope>
    <source>
        <strain evidence="9 10">Ellin514</strain>
    </source>
</reference>
<name>B9XM05_PEDPL</name>
<feature type="binding site" evidence="8">
    <location>
        <position position="62"/>
    </location>
    <ligand>
        <name>beta-alanine</name>
        <dbReference type="ChEBI" id="CHEBI:57966"/>
    </ligand>
</feature>
<comment type="function">
    <text evidence="8">Catalyzes the condensation of pantoate with beta-alanine in an ATP-dependent reaction via a pantoyl-adenylate intermediate.</text>
</comment>
<keyword evidence="4 8" id="KW-0566">Pantothenate biosynthesis</keyword>
<comment type="subunit">
    <text evidence="8">Homodimer.</text>
</comment>
<feature type="active site" description="Proton donor" evidence="8">
    <location>
        <position position="35"/>
    </location>
</feature>
<feature type="binding site" evidence="8">
    <location>
        <position position="62"/>
    </location>
    <ligand>
        <name>(R)-pantoate</name>
        <dbReference type="ChEBI" id="CHEBI:15980"/>
    </ligand>
</feature>
<feature type="binding site" evidence="8">
    <location>
        <begin position="188"/>
        <end position="191"/>
    </location>
    <ligand>
        <name>ATP</name>
        <dbReference type="ChEBI" id="CHEBI:30616"/>
    </ligand>
</feature>
<organism evidence="9 10">
    <name type="scientific">Pedosphaera parvula (strain Ellin514)</name>
    <dbReference type="NCBI Taxonomy" id="320771"/>
    <lineage>
        <taxon>Bacteria</taxon>
        <taxon>Pseudomonadati</taxon>
        <taxon>Verrucomicrobiota</taxon>
        <taxon>Pedosphaerae</taxon>
        <taxon>Pedosphaerales</taxon>
        <taxon>Pedosphaeraceae</taxon>
        <taxon>Pedosphaera</taxon>
    </lineage>
</organism>
<dbReference type="AlphaFoldDB" id="B9XM05"/>
<dbReference type="InterPro" id="IPR004821">
    <property type="entry name" value="Cyt_trans-like"/>
</dbReference>